<dbReference type="EMBL" id="JAOYFB010000004">
    <property type="protein sequence ID" value="KAK4014556.1"/>
    <property type="molecule type" value="Genomic_DNA"/>
</dbReference>
<dbReference type="Proteomes" id="UP001234178">
    <property type="component" value="Unassembled WGS sequence"/>
</dbReference>
<name>A0ABQ9ZNR4_9CRUS</name>
<comment type="caution">
    <text evidence="2">The sequence shown here is derived from an EMBL/GenBank/DDBJ whole genome shotgun (WGS) entry which is preliminary data.</text>
</comment>
<sequence>MQMAEQVMEFLIAPAWEIDAASHFVVLFLRARRRLGKLKWQRRGRRMTKKMEKRNRDEQDGDALDEGECGKRGELNLFFFFHVSSAGLVQVTTSQDGVWKLPSACPVDPPSQPNNEARQLESRHAIQLVANESRRLLYLHLPIYAFPINIHSLTSPSEPLRTPQPIPPPPRPSSTHSINYMRISNIYRPTYTNT</sequence>
<reference evidence="2 3" key="1">
    <citation type="journal article" date="2023" name="Nucleic Acids Res.">
        <title>The hologenome of Daphnia magna reveals possible DNA methylation and microbiome-mediated evolution of the host genome.</title>
        <authorList>
            <person name="Chaturvedi A."/>
            <person name="Li X."/>
            <person name="Dhandapani V."/>
            <person name="Marshall H."/>
            <person name="Kissane S."/>
            <person name="Cuenca-Cambronero M."/>
            <person name="Asole G."/>
            <person name="Calvet F."/>
            <person name="Ruiz-Romero M."/>
            <person name="Marangio P."/>
            <person name="Guigo R."/>
            <person name="Rago D."/>
            <person name="Mirbahai L."/>
            <person name="Eastwood N."/>
            <person name="Colbourne J.K."/>
            <person name="Zhou J."/>
            <person name="Mallon E."/>
            <person name="Orsini L."/>
        </authorList>
    </citation>
    <scope>NUCLEOTIDE SEQUENCE [LARGE SCALE GENOMIC DNA]</scope>
    <source>
        <strain evidence="2">LRV0_1</strain>
    </source>
</reference>
<evidence type="ECO:0000256" key="1">
    <source>
        <dbReference type="SAM" id="MobiDB-lite"/>
    </source>
</evidence>
<evidence type="ECO:0000313" key="2">
    <source>
        <dbReference type="EMBL" id="KAK4014556.1"/>
    </source>
</evidence>
<protein>
    <submittedName>
        <fullName evidence="2">Uncharacterized protein</fullName>
    </submittedName>
</protein>
<feature type="region of interest" description="Disordered" evidence="1">
    <location>
        <begin position="45"/>
        <end position="66"/>
    </location>
</feature>
<feature type="region of interest" description="Disordered" evidence="1">
    <location>
        <begin position="157"/>
        <end position="177"/>
    </location>
</feature>
<gene>
    <name evidence="2" type="ORF">OUZ56_027078</name>
</gene>
<feature type="compositionally biased region" description="Pro residues" evidence="1">
    <location>
        <begin position="162"/>
        <end position="172"/>
    </location>
</feature>
<proteinExistence type="predicted"/>
<organism evidence="2 3">
    <name type="scientific">Daphnia magna</name>
    <dbReference type="NCBI Taxonomy" id="35525"/>
    <lineage>
        <taxon>Eukaryota</taxon>
        <taxon>Metazoa</taxon>
        <taxon>Ecdysozoa</taxon>
        <taxon>Arthropoda</taxon>
        <taxon>Crustacea</taxon>
        <taxon>Branchiopoda</taxon>
        <taxon>Diplostraca</taxon>
        <taxon>Cladocera</taxon>
        <taxon>Anomopoda</taxon>
        <taxon>Daphniidae</taxon>
        <taxon>Daphnia</taxon>
    </lineage>
</organism>
<accession>A0ABQ9ZNR4</accession>
<evidence type="ECO:0000313" key="3">
    <source>
        <dbReference type="Proteomes" id="UP001234178"/>
    </source>
</evidence>
<keyword evidence="3" id="KW-1185">Reference proteome</keyword>